<dbReference type="AlphaFoldDB" id="X0WHD0"/>
<proteinExistence type="predicted"/>
<accession>X0WHD0</accession>
<reference evidence="1" key="1">
    <citation type="journal article" date="2014" name="Front. Microbiol.">
        <title>High frequency of phylogenetically diverse reductive dehalogenase-homologous genes in deep subseafloor sedimentary metagenomes.</title>
        <authorList>
            <person name="Kawai M."/>
            <person name="Futagami T."/>
            <person name="Toyoda A."/>
            <person name="Takaki Y."/>
            <person name="Nishi S."/>
            <person name="Hori S."/>
            <person name="Arai W."/>
            <person name="Tsubouchi T."/>
            <person name="Morono Y."/>
            <person name="Uchiyama I."/>
            <person name="Ito T."/>
            <person name="Fujiyama A."/>
            <person name="Inagaki F."/>
            <person name="Takami H."/>
        </authorList>
    </citation>
    <scope>NUCLEOTIDE SEQUENCE</scope>
    <source>
        <strain evidence="1">Expedition CK06-06</strain>
    </source>
</reference>
<name>X0WHD0_9ZZZZ</name>
<sequence length="69" mass="8138">MTTFRENRIAWLDEQIAEIDKELTAIEAKYEGTPAYCSPEQYPEYYEFIVRVAKLESRRFALVGERKSS</sequence>
<protein>
    <submittedName>
        <fullName evidence="1">Uncharacterized protein</fullName>
    </submittedName>
</protein>
<dbReference type="EMBL" id="BARS01020858">
    <property type="protein sequence ID" value="GAG12101.1"/>
    <property type="molecule type" value="Genomic_DNA"/>
</dbReference>
<comment type="caution">
    <text evidence="1">The sequence shown here is derived from an EMBL/GenBank/DDBJ whole genome shotgun (WGS) entry which is preliminary data.</text>
</comment>
<gene>
    <name evidence="1" type="ORF">S01H1_33585</name>
</gene>
<organism evidence="1">
    <name type="scientific">marine sediment metagenome</name>
    <dbReference type="NCBI Taxonomy" id="412755"/>
    <lineage>
        <taxon>unclassified sequences</taxon>
        <taxon>metagenomes</taxon>
        <taxon>ecological metagenomes</taxon>
    </lineage>
</organism>
<evidence type="ECO:0000313" key="1">
    <source>
        <dbReference type="EMBL" id="GAG12101.1"/>
    </source>
</evidence>